<dbReference type="Gene3D" id="3.40.50.300">
    <property type="entry name" value="P-loop containing nucleotide triphosphate hydrolases"/>
    <property type="match status" value="1"/>
</dbReference>
<dbReference type="Pfam" id="PF03846">
    <property type="entry name" value="SulA"/>
    <property type="match status" value="1"/>
</dbReference>
<keyword evidence="2" id="KW-1185">Reference proteome</keyword>
<proteinExistence type="predicted"/>
<name>A0ABU5GTQ2_9GAMM</name>
<organism evidence="1 2">
    <name type="scientific">Denitrificimonas halotolerans</name>
    <dbReference type="NCBI Taxonomy" id="3098930"/>
    <lineage>
        <taxon>Bacteria</taxon>
        <taxon>Pseudomonadati</taxon>
        <taxon>Pseudomonadota</taxon>
        <taxon>Gammaproteobacteria</taxon>
        <taxon>Pseudomonadales</taxon>
        <taxon>Pseudomonadaceae</taxon>
        <taxon>Denitrificimonas</taxon>
    </lineage>
</organism>
<protein>
    <submittedName>
        <fullName evidence="1">SOS-induced cell division inhibitor SulA</fullName>
    </submittedName>
</protein>
<dbReference type="InterPro" id="IPR027417">
    <property type="entry name" value="P-loop_NTPase"/>
</dbReference>
<accession>A0ABU5GTQ2</accession>
<sequence>MTRQIPLEHSLFEPLMNVAMTPVFATSTHKSQFKTGSTSDLYDDLFSEITLAGQAQQCLQLIAPILRDLSEGEHDRWLTLISPPNQITAQWLRDTGLNRERILVLHPSGLQSSLELAQDALRLGCSHTVVSWFNPLPYAARNLLTTAARMGSTQLLNIRQPSSI</sequence>
<evidence type="ECO:0000313" key="1">
    <source>
        <dbReference type="EMBL" id="MDY7220373.1"/>
    </source>
</evidence>
<evidence type="ECO:0000313" key="2">
    <source>
        <dbReference type="Proteomes" id="UP001294570"/>
    </source>
</evidence>
<gene>
    <name evidence="1" type="primary">sulA</name>
    <name evidence="1" type="ORF">TOI97_12445</name>
</gene>
<dbReference type="EMBL" id="JAXIVU010000027">
    <property type="protein sequence ID" value="MDY7220373.1"/>
    <property type="molecule type" value="Genomic_DNA"/>
</dbReference>
<dbReference type="Proteomes" id="UP001294570">
    <property type="component" value="Unassembled WGS sequence"/>
</dbReference>
<dbReference type="SUPFAM" id="SSF52540">
    <property type="entry name" value="P-loop containing nucleoside triphosphate hydrolases"/>
    <property type="match status" value="1"/>
</dbReference>
<dbReference type="RefSeq" id="WP_321554456.1">
    <property type="nucleotide sequence ID" value="NZ_JAXIVU010000027.1"/>
</dbReference>
<comment type="caution">
    <text evidence="1">The sequence shown here is derived from an EMBL/GenBank/DDBJ whole genome shotgun (WGS) entry which is preliminary data.</text>
</comment>
<dbReference type="InterPro" id="IPR004596">
    <property type="entry name" value="Cell_div_suppressor_SulA"/>
</dbReference>
<reference evidence="1 2" key="1">
    <citation type="submission" date="2023-12" db="EMBL/GenBank/DDBJ databases">
        <title>Denitrificimonas halotolerans sp. nov.,a novel species isolated from landfill leachate.</title>
        <authorList>
            <person name="Wang S."/>
        </authorList>
    </citation>
    <scope>NUCLEOTIDE SEQUENCE [LARGE SCALE GENOMIC DNA]</scope>
    <source>
        <strain evidence="1 2">JX-1</strain>
    </source>
</reference>
<dbReference type="NCBIfam" id="NF041583">
    <property type="entry name" value="SOS_SulA_aeru"/>
    <property type="match status" value="1"/>
</dbReference>